<accession>A0AAE8W5Z5</accession>
<evidence type="ECO:0000256" key="1">
    <source>
        <dbReference type="SAM" id="MobiDB-lite"/>
    </source>
</evidence>
<name>A0AAE8W5Z5_9ACTN</name>
<feature type="region of interest" description="Disordered" evidence="1">
    <location>
        <begin position="17"/>
        <end position="51"/>
    </location>
</feature>
<protein>
    <submittedName>
        <fullName evidence="2">Uncharacterized protein</fullName>
    </submittedName>
</protein>
<dbReference type="AlphaFoldDB" id="A0AAE8W5Z5"/>
<comment type="caution">
    <text evidence="2">The sequence shown here is derived from an EMBL/GenBank/DDBJ whole genome shotgun (WGS) entry which is preliminary data.</text>
</comment>
<organism evidence="2 3">
    <name type="scientific">Streptomyces ipomoeae</name>
    <dbReference type="NCBI Taxonomy" id="103232"/>
    <lineage>
        <taxon>Bacteria</taxon>
        <taxon>Bacillati</taxon>
        <taxon>Actinomycetota</taxon>
        <taxon>Actinomycetes</taxon>
        <taxon>Kitasatosporales</taxon>
        <taxon>Streptomycetaceae</taxon>
        <taxon>Streptomyces</taxon>
    </lineage>
</organism>
<evidence type="ECO:0000313" key="2">
    <source>
        <dbReference type="EMBL" id="TQE34670.1"/>
    </source>
</evidence>
<reference evidence="2 3" key="1">
    <citation type="submission" date="2019-03" db="EMBL/GenBank/DDBJ databases">
        <title>Comparative genomic analyses of the sweetpotato soil rot pathogen, Streptomyces ipomoeae.</title>
        <authorList>
            <person name="Ruschel Soares N."/>
            <person name="Badger J.H."/>
            <person name="Huguet-Tapia J.C."/>
            <person name="Clark C.A."/>
            <person name="Pettis G.S."/>
        </authorList>
    </citation>
    <scope>NUCLEOTIDE SEQUENCE [LARGE SCALE GENOMIC DNA]</scope>
    <source>
        <strain evidence="2 3">88-35</strain>
    </source>
</reference>
<feature type="compositionally biased region" description="Basic residues" evidence="1">
    <location>
        <begin position="31"/>
        <end position="43"/>
    </location>
</feature>
<dbReference type="Proteomes" id="UP000318720">
    <property type="component" value="Unassembled WGS sequence"/>
</dbReference>
<gene>
    <name evidence="2" type="ORF">Sipo8835_14720</name>
</gene>
<proteinExistence type="predicted"/>
<evidence type="ECO:0000313" key="3">
    <source>
        <dbReference type="Proteomes" id="UP000318720"/>
    </source>
</evidence>
<dbReference type="EMBL" id="SPAZ01000127">
    <property type="protein sequence ID" value="TQE34670.1"/>
    <property type="molecule type" value="Genomic_DNA"/>
</dbReference>
<sequence length="103" mass="11399">MDQGLAVRPEGRLLVTADRAVRLPSGIGPRPRPRPGRRDRRPRLRPDSTTLYAAGTHAPLQRCTIDPTQAVTRICARTGGADLTPAQWHRYVSGAPYRKVRGH</sequence>